<reference evidence="2" key="2">
    <citation type="journal article" date="2008" name="Nucleic Acids Res.">
        <title>The rice annotation project database (RAP-DB): 2008 update.</title>
        <authorList>
            <consortium name="The rice annotation project (RAP)"/>
        </authorList>
    </citation>
    <scope>GENOME REANNOTATION</scope>
    <source>
        <strain evidence="2">cv. Nipponbare</strain>
    </source>
</reference>
<dbReference type="AlphaFoldDB" id="Q84QB3"/>
<reference evidence="2" key="1">
    <citation type="journal article" date="2005" name="Nature">
        <title>The map-based sequence of the rice genome.</title>
        <authorList>
            <consortium name="International rice genome sequencing project (IRGSP)"/>
            <person name="Matsumoto T."/>
            <person name="Wu J."/>
            <person name="Kanamori H."/>
            <person name="Katayose Y."/>
            <person name="Fujisawa M."/>
            <person name="Namiki N."/>
            <person name="Mizuno H."/>
            <person name="Yamamoto K."/>
            <person name="Antonio B.A."/>
            <person name="Baba T."/>
            <person name="Sakata K."/>
            <person name="Nagamura Y."/>
            <person name="Aoki H."/>
            <person name="Arikawa K."/>
            <person name="Arita K."/>
            <person name="Bito T."/>
            <person name="Chiden Y."/>
            <person name="Fujitsuka N."/>
            <person name="Fukunaka R."/>
            <person name="Hamada M."/>
            <person name="Harada C."/>
            <person name="Hayashi A."/>
            <person name="Hijishita S."/>
            <person name="Honda M."/>
            <person name="Hosokawa S."/>
            <person name="Ichikawa Y."/>
            <person name="Idonuma A."/>
            <person name="Iijima M."/>
            <person name="Ikeda M."/>
            <person name="Ikeno M."/>
            <person name="Ito K."/>
            <person name="Ito S."/>
            <person name="Ito T."/>
            <person name="Ito Y."/>
            <person name="Ito Y."/>
            <person name="Iwabuchi A."/>
            <person name="Kamiya K."/>
            <person name="Karasawa W."/>
            <person name="Kurita K."/>
            <person name="Katagiri S."/>
            <person name="Kikuta A."/>
            <person name="Kobayashi H."/>
            <person name="Kobayashi N."/>
            <person name="Machita K."/>
            <person name="Maehara T."/>
            <person name="Masukawa M."/>
            <person name="Mizubayashi T."/>
            <person name="Mukai Y."/>
            <person name="Nagasaki H."/>
            <person name="Nagata Y."/>
            <person name="Naito S."/>
            <person name="Nakashima M."/>
            <person name="Nakama Y."/>
            <person name="Nakamichi Y."/>
            <person name="Nakamura M."/>
            <person name="Meguro A."/>
            <person name="Negishi M."/>
            <person name="Ohta I."/>
            <person name="Ohta T."/>
            <person name="Okamoto M."/>
            <person name="Ono N."/>
            <person name="Saji S."/>
            <person name="Sakaguchi M."/>
            <person name="Sakai K."/>
            <person name="Shibata M."/>
            <person name="Shimokawa T."/>
            <person name="Song J."/>
            <person name="Takazaki Y."/>
            <person name="Terasawa K."/>
            <person name="Tsugane M."/>
            <person name="Tsuji K."/>
            <person name="Ueda S."/>
            <person name="Waki K."/>
            <person name="Yamagata H."/>
            <person name="Yamamoto M."/>
            <person name="Yamamoto S."/>
            <person name="Yamane H."/>
            <person name="Yoshiki S."/>
            <person name="Yoshihara R."/>
            <person name="Yukawa K."/>
            <person name="Zhong H."/>
            <person name="Yano M."/>
            <person name="Yuan Q."/>
            <person name="Ouyang S."/>
            <person name="Liu J."/>
            <person name="Jones K.M."/>
            <person name="Gansberger K."/>
            <person name="Moffat K."/>
            <person name="Hill J."/>
            <person name="Bera J."/>
            <person name="Fadrosh D."/>
            <person name="Jin S."/>
            <person name="Johri S."/>
            <person name="Kim M."/>
            <person name="Overton L."/>
            <person name="Reardon M."/>
            <person name="Tsitrin T."/>
            <person name="Vuong H."/>
            <person name="Weaver B."/>
            <person name="Ciecko A."/>
            <person name="Tallon L."/>
            <person name="Jackson J."/>
            <person name="Pai G."/>
            <person name="Aken S.V."/>
            <person name="Utterback T."/>
            <person name="Reidmuller S."/>
            <person name="Feldblyum T."/>
            <person name="Hsiao J."/>
            <person name="Zismann V."/>
            <person name="Iobst S."/>
            <person name="de Vazeille A.R."/>
            <person name="Buell C.R."/>
            <person name="Ying K."/>
            <person name="Li Y."/>
            <person name="Lu T."/>
            <person name="Huang Y."/>
            <person name="Zhao Q."/>
            <person name="Feng Q."/>
            <person name="Zhang L."/>
            <person name="Zhu J."/>
            <person name="Weng Q."/>
            <person name="Mu J."/>
            <person name="Lu Y."/>
            <person name="Fan D."/>
            <person name="Liu Y."/>
            <person name="Guan J."/>
            <person name="Zhang Y."/>
            <person name="Yu S."/>
            <person name="Liu X."/>
            <person name="Zhang Y."/>
            <person name="Hong G."/>
            <person name="Han B."/>
            <person name="Choisne N."/>
            <person name="Demange N."/>
            <person name="Orjeda G."/>
            <person name="Samain S."/>
            <person name="Cattolico L."/>
            <person name="Pelletier E."/>
            <person name="Couloux A."/>
            <person name="Segurens B."/>
            <person name="Wincker P."/>
            <person name="D'Hont A."/>
            <person name="Scarpelli C."/>
            <person name="Weissenbach J."/>
            <person name="Salanoubat M."/>
            <person name="Quetier F."/>
            <person name="Yu Y."/>
            <person name="Kim H.R."/>
            <person name="Rambo T."/>
            <person name="Currie J."/>
            <person name="Collura K."/>
            <person name="Luo M."/>
            <person name="Yang T."/>
            <person name="Ammiraju J.S.S."/>
            <person name="Engler F."/>
            <person name="Soderlund C."/>
            <person name="Wing R.A."/>
            <person name="Palmer L.E."/>
            <person name="de la Bastide M."/>
            <person name="Spiegel L."/>
            <person name="Nascimento L."/>
            <person name="Zutavern T."/>
            <person name="O'Shaughnessy A."/>
            <person name="Dike S."/>
            <person name="Dedhia N."/>
            <person name="Preston R."/>
            <person name="Balija V."/>
            <person name="McCombie W.R."/>
            <person name="Chow T."/>
            <person name="Chen H."/>
            <person name="Chung M."/>
            <person name="Chen C."/>
            <person name="Shaw J."/>
            <person name="Wu H."/>
            <person name="Hsiao K."/>
            <person name="Chao Y."/>
            <person name="Chu M."/>
            <person name="Cheng C."/>
            <person name="Hour A."/>
            <person name="Lee P."/>
            <person name="Lin S."/>
            <person name="Lin Y."/>
            <person name="Liou J."/>
            <person name="Liu S."/>
            <person name="Hsing Y."/>
            <person name="Raghuvanshi S."/>
            <person name="Mohanty A."/>
            <person name="Bharti A.K."/>
            <person name="Gaur A."/>
            <person name="Gupta V."/>
            <person name="Kumar D."/>
            <person name="Ravi V."/>
            <person name="Vij S."/>
            <person name="Kapur A."/>
            <person name="Khurana P."/>
            <person name="Khurana P."/>
            <person name="Khurana J.P."/>
            <person name="Tyagi A.K."/>
            <person name="Gaikwad K."/>
            <person name="Singh A."/>
            <person name="Dalal V."/>
            <person name="Srivastava S."/>
            <person name="Dixit A."/>
            <person name="Pal A.K."/>
            <person name="Ghazi I.A."/>
            <person name="Yadav M."/>
            <person name="Pandit A."/>
            <person name="Bhargava A."/>
            <person name="Sureshbabu K."/>
            <person name="Batra K."/>
            <person name="Sharma T.R."/>
            <person name="Mohapatra T."/>
            <person name="Singh N.K."/>
            <person name="Messing J."/>
            <person name="Nelson A.B."/>
            <person name="Fuks G."/>
            <person name="Kavchok S."/>
            <person name="Keizer G."/>
            <person name="Linton E."/>
            <person name="Llaca V."/>
            <person name="Song R."/>
            <person name="Tanyolac B."/>
            <person name="Young S."/>
            <person name="Ho-Il K."/>
            <person name="Hahn J.H."/>
            <person name="Sangsakoo G."/>
            <person name="Vanavichit A."/>
            <person name="de Mattos Luiz.A.T."/>
            <person name="Zimmer P.D."/>
            <person name="Malone G."/>
            <person name="Dellagostin O."/>
            <person name="de Oliveira A.C."/>
            <person name="Bevan M."/>
            <person name="Bancroft I."/>
            <person name="Minx P."/>
            <person name="Cordum H."/>
            <person name="Wilson R."/>
            <person name="Cheng Z."/>
            <person name="Jin W."/>
            <person name="Jiang J."/>
            <person name="Leong S.A."/>
            <person name="Iwama H."/>
            <person name="Gojobori T."/>
            <person name="Itoh T."/>
            <person name="Niimura Y."/>
            <person name="Fujii Y."/>
            <person name="Habara T."/>
            <person name="Sakai H."/>
            <person name="Sato Y."/>
            <person name="Wilson G."/>
            <person name="Kumar K."/>
            <person name="McCouch S."/>
            <person name="Juretic N."/>
            <person name="Hoen D."/>
            <person name="Wright S."/>
            <person name="Bruskiewich R."/>
            <person name="Bureau T."/>
            <person name="Miyao A."/>
            <person name="Hirochika H."/>
            <person name="Nishikawa T."/>
            <person name="Kadowaki K."/>
            <person name="Sugiura M."/>
            <person name="Burr B."/>
            <person name="Sasaki T."/>
        </authorList>
    </citation>
    <scope>NUCLEOTIDE SEQUENCE [LARGE SCALE GENOMIC DNA]</scope>
    <source>
        <strain evidence="2">cv. Nipponbare</strain>
    </source>
</reference>
<protein>
    <submittedName>
        <fullName evidence="1">Uncharacterized protein</fullName>
    </submittedName>
</protein>
<evidence type="ECO:0000313" key="2">
    <source>
        <dbReference type="Proteomes" id="UP000000763"/>
    </source>
</evidence>
<gene>
    <name evidence="1" type="primary">OJ1012B02.8</name>
</gene>
<name>Q84QB3_ORYSJ</name>
<evidence type="ECO:0000313" key="1">
    <source>
        <dbReference type="EMBL" id="AAP06832.1"/>
    </source>
</evidence>
<proteinExistence type="predicted"/>
<accession>Q84QB3</accession>
<dbReference type="EMBL" id="AC135205">
    <property type="protein sequence ID" value="AAP06832.1"/>
    <property type="molecule type" value="Genomic_DNA"/>
</dbReference>
<sequence>MASAVALAHELPEARLGARARLRLGAKLRRRCLHELMRTISCFKLTWSFSSLGVEVDLLRLNILARLGFPVCTLDLTPKAHQLTAMVKQRFAVVPLRLRCYGDALRICEKRNRPNKVFQLGPHAIL</sequence>
<dbReference type="Proteomes" id="UP000000763">
    <property type="component" value="Chromosome 3"/>
</dbReference>
<organism evidence="1 2">
    <name type="scientific">Oryza sativa subsp. japonica</name>
    <name type="common">Rice</name>
    <dbReference type="NCBI Taxonomy" id="39947"/>
    <lineage>
        <taxon>Eukaryota</taxon>
        <taxon>Viridiplantae</taxon>
        <taxon>Streptophyta</taxon>
        <taxon>Embryophyta</taxon>
        <taxon>Tracheophyta</taxon>
        <taxon>Spermatophyta</taxon>
        <taxon>Magnoliopsida</taxon>
        <taxon>Liliopsida</taxon>
        <taxon>Poales</taxon>
        <taxon>Poaceae</taxon>
        <taxon>BOP clade</taxon>
        <taxon>Oryzoideae</taxon>
        <taxon>Oryzeae</taxon>
        <taxon>Oryzinae</taxon>
        <taxon>Oryza</taxon>
        <taxon>Oryza sativa</taxon>
    </lineage>
</organism>